<sequence>MELHLGENQIERVYSRTFALLGKLEQLGLHGNKIFFVHKDAFVHNRKLQQLDLCGNLIRFIGKNRPLNLRNNPGLIDLLLTDNKLESISEIDMSGCKQLEHLDLSLNRIQRIEENDLSNKTELAILNISFNHIQEIAPASFSTLLNLHTLDLSKNQLTSIHHQTFSNLPNLQVLSLAYNSLTAIAENTFIRNGRLVALDLKSNSLLAWQPATIYSNINMRYLDLQENQFAVNKTYFADHGRHFDVGDWASDFHDGSDEDEEIRNIHVTLNKRVFARLQCLRLSNNTLALQAVRASQKLGVQFYAGSTPCKVRIDNTGHVFRCGCSAIQLRYMLTAWMIK</sequence>
<reference evidence="3" key="3">
    <citation type="submission" date="2025-08" db="UniProtKB">
        <authorList>
            <consortium name="Ensembl"/>
        </authorList>
    </citation>
    <scope>IDENTIFICATION</scope>
</reference>
<reference evidence="3" key="2">
    <citation type="journal article" date="2008" name="Genome Biol.">
        <title>Improved genome assembly and evidence-based global gene model set for the chordate Ciona intestinalis: new insight into intron and operon populations.</title>
        <authorList>
            <person name="Satou Y."/>
            <person name="Mineta K."/>
            <person name="Ogasawara M."/>
            <person name="Sasakura Y."/>
            <person name="Shoguchi E."/>
            <person name="Ueno K."/>
            <person name="Yamada L."/>
            <person name="Matsumoto J."/>
            <person name="Wasserscheid J."/>
            <person name="Dewar K."/>
            <person name="Wiley G.B."/>
            <person name="Macmil S.L."/>
            <person name="Roe B.A."/>
            <person name="Zeller R.W."/>
            <person name="Hastings K.E."/>
            <person name="Lemaire P."/>
            <person name="Lindquist E."/>
            <person name="Endo T."/>
            <person name="Hotta K."/>
            <person name="Inaba K."/>
        </authorList>
    </citation>
    <scope>NUCLEOTIDE SEQUENCE [LARGE SCALE GENOMIC DNA]</scope>
    <source>
        <strain evidence="3">wild type</strain>
    </source>
</reference>
<dbReference type="SUPFAM" id="SSF52058">
    <property type="entry name" value="L domain-like"/>
    <property type="match status" value="1"/>
</dbReference>
<proteinExistence type="predicted"/>
<dbReference type="Pfam" id="PF13855">
    <property type="entry name" value="LRR_8"/>
    <property type="match status" value="1"/>
</dbReference>
<dbReference type="InterPro" id="IPR001611">
    <property type="entry name" value="Leu-rich_rpt"/>
</dbReference>
<dbReference type="Gene3D" id="3.80.10.10">
    <property type="entry name" value="Ribonuclease Inhibitor"/>
    <property type="match status" value="2"/>
</dbReference>
<dbReference type="PRINTS" id="PR00019">
    <property type="entry name" value="LEURICHRPT"/>
</dbReference>
<dbReference type="HOGENOM" id="CLU_818752_0_0_1"/>
<dbReference type="InterPro" id="IPR032675">
    <property type="entry name" value="LRR_dom_sf"/>
</dbReference>
<reference evidence="4" key="1">
    <citation type="journal article" date="2002" name="Science">
        <title>The draft genome of Ciona intestinalis: insights into chordate and vertebrate origins.</title>
        <authorList>
            <person name="Dehal P."/>
            <person name="Satou Y."/>
            <person name="Campbell R.K."/>
            <person name="Chapman J."/>
            <person name="Degnan B."/>
            <person name="De Tomaso A."/>
            <person name="Davidson B."/>
            <person name="Di Gregorio A."/>
            <person name="Gelpke M."/>
            <person name="Goodstein D.M."/>
            <person name="Harafuji N."/>
            <person name="Hastings K.E."/>
            <person name="Ho I."/>
            <person name="Hotta K."/>
            <person name="Huang W."/>
            <person name="Kawashima T."/>
            <person name="Lemaire P."/>
            <person name="Martinez D."/>
            <person name="Meinertzhagen I.A."/>
            <person name="Necula S."/>
            <person name="Nonaka M."/>
            <person name="Putnam N."/>
            <person name="Rash S."/>
            <person name="Saiga H."/>
            <person name="Satake M."/>
            <person name="Terry A."/>
            <person name="Yamada L."/>
            <person name="Wang H.G."/>
            <person name="Awazu S."/>
            <person name="Azumi K."/>
            <person name="Boore J."/>
            <person name="Branno M."/>
            <person name="Chin-Bow S."/>
            <person name="DeSantis R."/>
            <person name="Doyle S."/>
            <person name="Francino P."/>
            <person name="Keys D.N."/>
            <person name="Haga S."/>
            <person name="Hayashi H."/>
            <person name="Hino K."/>
            <person name="Imai K.S."/>
            <person name="Inaba K."/>
            <person name="Kano S."/>
            <person name="Kobayashi K."/>
            <person name="Kobayashi M."/>
            <person name="Lee B.I."/>
            <person name="Makabe K.W."/>
            <person name="Manohar C."/>
            <person name="Matassi G."/>
            <person name="Medina M."/>
            <person name="Mochizuki Y."/>
            <person name="Mount S."/>
            <person name="Morishita T."/>
            <person name="Miura S."/>
            <person name="Nakayama A."/>
            <person name="Nishizaka S."/>
            <person name="Nomoto H."/>
            <person name="Ohta F."/>
            <person name="Oishi K."/>
            <person name="Rigoutsos I."/>
            <person name="Sano M."/>
            <person name="Sasaki A."/>
            <person name="Sasakura Y."/>
            <person name="Shoguchi E."/>
            <person name="Shin-i T."/>
            <person name="Spagnuolo A."/>
            <person name="Stainier D."/>
            <person name="Suzuki M.M."/>
            <person name="Tassy O."/>
            <person name="Takatori N."/>
            <person name="Tokuoka M."/>
            <person name="Yagi K."/>
            <person name="Yoshizaki F."/>
            <person name="Wada S."/>
            <person name="Zhang C."/>
            <person name="Hyatt P.D."/>
            <person name="Larimer F."/>
            <person name="Detter C."/>
            <person name="Doggett N."/>
            <person name="Glavina T."/>
            <person name="Hawkins T."/>
            <person name="Richardson P."/>
            <person name="Lucas S."/>
            <person name="Kohara Y."/>
            <person name="Levine M."/>
            <person name="Satoh N."/>
            <person name="Rokhsar D.S."/>
        </authorList>
    </citation>
    <scope>NUCLEOTIDE SEQUENCE [LARGE SCALE GENOMIC DNA]</scope>
</reference>
<keyword evidence="1" id="KW-0433">Leucine-rich repeat</keyword>
<dbReference type="Ensembl" id="ENSCINT00000020212.3">
    <property type="protein sequence ID" value="ENSCINP00000020212.3"/>
    <property type="gene ID" value="ENSCING00000010092.3"/>
</dbReference>
<dbReference type="SMART" id="SM00369">
    <property type="entry name" value="LRR_TYP"/>
    <property type="match status" value="5"/>
</dbReference>
<dbReference type="Proteomes" id="UP000008144">
    <property type="component" value="Chromosome 2"/>
</dbReference>
<dbReference type="STRING" id="7719.ENSCINP00000020212"/>
<keyword evidence="2" id="KW-0677">Repeat</keyword>
<dbReference type="OMA" id="NINMRYL"/>
<dbReference type="InParanoid" id="F6PIT2"/>
<keyword evidence="4" id="KW-1185">Reference proteome</keyword>
<protein>
    <submittedName>
        <fullName evidence="3">Uncharacterized protein</fullName>
    </submittedName>
</protein>
<dbReference type="PANTHER" id="PTHR24366">
    <property type="entry name" value="IG(IMMUNOGLOBULIN) AND LRR(LEUCINE RICH REPEAT) DOMAINS"/>
    <property type="match status" value="1"/>
</dbReference>
<reference evidence="3" key="4">
    <citation type="submission" date="2025-09" db="UniProtKB">
        <authorList>
            <consortium name="Ensembl"/>
        </authorList>
    </citation>
    <scope>IDENTIFICATION</scope>
</reference>
<evidence type="ECO:0000256" key="1">
    <source>
        <dbReference type="ARBA" id="ARBA00022614"/>
    </source>
</evidence>
<organism evidence="3 4">
    <name type="scientific">Ciona intestinalis</name>
    <name type="common">Transparent sea squirt</name>
    <name type="synonym">Ascidia intestinalis</name>
    <dbReference type="NCBI Taxonomy" id="7719"/>
    <lineage>
        <taxon>Eukaryota</taxon>
        <taxon>Metazoa</taxon>
        <taxon>Chordata</taxon>
        <taxon>Tunicata</taxon>
        <taxon>Ascidiacea</taxon>
        <taxon>Phlebobranchia</taxon>
        <taxon>Cionidae</taxon>
        <taxon>Ciona</taxon>
    </lineage>
</organism>
<dbReference type="AlphaFoldDB" id="F6PIT2"/>
<name>F6PIT2_CIOIN</name>
<dbReference type="EMBL" id="EAAA01001497">
    <property type="status" value="NOT_ANNOTATED_CDS"/>
    <property type="molecule type" value="Genomic_DNA"/>
</dbReference>
<evidence type="ECO:0000256" key="2">
    <source>
        <dbReference type="ARBA" id="ARBA00022737"/>
    </source>
</evidence>
<evidence type="ECO:0000313" key="3">
    <source>
        <dbReference type="Ensembl" id="ENSCINP00000020212.3"/>
    </source>
</evidence>
<accession>F6PIT2</accession>
<dbReference type="GeneTree" id="ENSGT00940000169760"/>
<evidence type="ECO:0000313" key="4">
    <source>
        <dbReference type="Proteomes" id="UP000008144"/>
    </source>
</evidence>
<dbReference type="PROSITE" id="PS51450">
    <property type="entry name" value="LRR"/>
    <property type="match status" value="2"/>
</dbReference>
<dbReference type="InterPro" id="IPR003591">
    <property type="entry name" value="Leu-rich_rpt_typical-subtyp"/>
</dbReference>